<evidence type="ECO:0000256" key="2">
    <source>
        <dbReference type="SAM" id="SignalP"/>
    </source>
</evidence>
<feature type="chain" id="PRO_5001586402" evidence="2">
    <location>
        <begin position="27"/>
        <end position="158"/>
    </location>
</feature>
<dbReference type="PANTHER" id="PTHR34135">
    <property type="entry name" value="LYSOZYME"/>
    <property type="match status" value="1"/>
</dbReference>
<dbReference type="GO" id="GO:0016052">
    <property type="term" value="P:carbohydrate catabolic process"/>
    <property type="evidence" value="ECO:0007669"/>
    <property type="project" value="TreeGrafter"/>
</dbReference>
<accession>A0A060CEC7</accession>
<name>A0A060CEC7_9ENTE</name>
<dbReference type="GO" id="GO:0009253">
    <property type="term" value="P:peptidoglycan catabolic process"/>
    <property type="evidence" value="ECO:0007669"/>
    <property type="project" value="InterPro"/>
</dbReference>
<feature type="non-terminal residue" evidence="3">
    <location>
        <position position="158"/>
    </location>
</feature>
<dbReference type="Pfam" id="PF01183">
    <property type="entry name" value="Glyco_hydro_25"/>
    <property type="match status" value="1"/>
</dbReference>
<proteinExistence type="inferred from homology"/>
<evidence type="ECO:0000313" key="3">
    <source>
        <dbReference type="EMBL" id="AIA91111.1"/>
    </source>
</evidence>
<evidence type="ECO:0000256" key="1">
    <source>
        <dbReference type="ARBA" id="ARBA00010646"/>
    </source>
</evidence>
<sequence length="158" mass="16881">MKRIGTPLAVLAAVACMMAGAPSATAAASTSTMIDIASYQTGISVPATGVDIAIVKISQGNYYTNPDHARAIGQAQITGMGVGGYDFADTSVDATVEADYYLARIMRYKGTGFLPVLDWEPSNPCDVTWARTWLDRVYSRFGVAPWIYMNMSTEASCS</sequence>
<dbReference type="GO" id="GO:0003796">
    <property type="term" value="F:lysozyme activity"/>
    <property type="evidence" value="ECO:0007669"/>
    <property type="project" value="InterPro"/>
</dbReference>
<comment type="similarity">
    <text evidence="1">Belongs to the glycosyl hydrolase 25 family.</text>
</comment>
<dbReference type="InterPro" id="IPR017853">
    <property type="entry name" value="GH"/>
</dbReference>
<keyword evidence="2" id="KW-0732">Signal</keyword>
<dbReference type="AlphaFoldDB" id="A0A060CEC7"/>
<dbReference type="EMBL" id="KF123802">
    <property type="protein sequence ID" value="AIA91111.1"/>
    <property type="molecule type" value="Genomic_DNA"/>
</dbReference>
<dbReference type="PROSITE" id="PS51257">
    <property type="entry name" value="PROKAR_LIPOPROTEIN"/>
    <property type="match status" value="1"/>
</dbReference>
<dbReference type="InterPro" id="IPR002053">
    <property type="entry name" value="Glyco_hydro_25"/>
</dbReference>
<dbReference type="GO" id="GO:0016998">
    <property type="term" value="P:cell wall macromolecule catabolic process"/>
    <property type="evidence" value="ECO:0007669"/>
    <property type="project" value="InterPro"/>
</dbReference>
<dbReference type="SUPFAM" id="SSF51445">
    <property type="entry name" value="(Trans)glycosidases"/>
    <property type="match status" value="1"/>
</dbReference>
<feature type="signal peptide" evidence="2">
    <location>
        <begin position="1"/>
        <end position="26"/>
    </location>
</feature>
<dbReference type="PANTHER" id="PTHR34135:SF2">
    <property type="entry name" value="LYSOZYME"/>
    <property type="match status" value="1"/>
</dbReference>
<organism evidence="3">
    <name type="scientific">uncultured Enterococcus sp</name>
    <dbReference type="NCBI Taxonomy" id="167972"/>
    <lineage>
        <taxon>Bacteria</taxon>
        <taxon>Bacillati</taxon>
        <taxon>Bacillota</taxon>
        <taxon>Bacilli</taxon>
        <taxon>Lactobacillales</taxon>
        <taxon>Enterococcaceae</taxon>
        <taxon>Enterococcus</taxon>
        <taxon>environmental samples</taxon>
    </lineage>
</organism>
<dbReference type="Gene3D" id="3.20.20.80">
    <property type="entry name" value="Glycosidases"/>
    <property type="match status" value="1"/>
</dbReference>
<protein>
    <submittedName>
        <fullName evidence="3">Glyco_hydro_25</fullName>
    </submittedName>
</protein>
<dbReference type="PROSITE" id="PS51904">
    <property type="entry name" value="GLYCOSYL_HYDROL_F25_2"/>
    <property type="match status" value="1"/>
</dbReference>
<reference evidence="3" key="1">
    <citation type="journal article" date="2013" name="Environ. Microbiol.">
        <title>Seasonally variable intestinal metagenomes of the red palm weevil (Rhynchophorus ferrugineus).</title>
        <authorList>
            <person name="Jia S."/>
            <person name="Zhang X."/>
            <person name="Zhang G."/>
            <person name="Yin A."/>
            <person name="Zhang S."/>
            <person name="Li F."/>
            <person name="Wang L."/>
            <person name="Zhao D."/>
            <person name="Yun Q."/>
            <person name="Tala"/>
            <person name="Wang J."/>
            <person name="Sun G."/>
            <person name="Baabdullah M."/>
            <person name="Yu X."/>
            <person name="Hu S."/>
            <person name="Al-Mssallem I.S."/>
            <person name="Yu J."/>
        </authorList>
    </citation>
    <scope>NUCLEOTIDE SEQUENCE</scope>
</reference>